<dbReference type="Gene3D" id="3.40.47.10">
    <property type="match status" value="3"/>
</dbReference>
<evidence type="ECO:0000256" key="2">
    <source>
        <dbReference type="ARBA" id="ARBA00004496"/>
    </source>
</evidence>
<feature type="region of interest" description="C-terminal hotdog fold" evidence="9">
    <location>
        <begin position="135"/>
        <end position="288"/>
    </location>
</feature>
<dbReference type="SMART" id="SM00822">
    <property type="entry name" value="PKS_KR"/>
    <property type="match status" value="3"/>
</dbReference>
<dbReference type="SMART" id="SM00823">
    <property type="entry name" value="PKS_PP"/>
    <property type="match status" value="4"/>
</dbReference>
<dbReference type="Pfam" id="PF16197">
    <property type="entry name" value="KAsynt_C_assoc"/>
    <property type="match status" value="1"/>
</dbReference>
<feature type="active site" description="Proton donor; for dehydratase activity" evidence="9">
    <location>
        <position position="1864"/>
    </location>
</feature>
<dbReference type="Gene3D" id="1.10.1240.100">
    <property type="match status" value="2"/>
</dbReference>
<feature type="region of interest" description="C-terminal hotdog fold" evidence="9">
    <location>
        <begin position="1803"/>
        <end position="1944"/>
    </location>
</feature>
<dbReference type="InterPro" id="IPR049552">
    <property type="entry name" value="PKS_DH_N"/>
</dbReference>
<dbReference type="Proteomes" id="UP000199659">
    <property type="component" value="Unassembled WGS sequence"/>
</dbReference>
<evidence type="ECO:0000256" key="6">
    <source>
        <dbReference type="ARBA" id="ARBA00022553"/>
    </source>
</evidence>
<dbReference type="InterPro" id="IPR036736">
    <property type="entry name" value="ACP-like_sf"/>
</dbReference>
<organism evidence="13 14">
    <name type="scientific">Anaeromicropila populeti</name>
    <dbReference type="NCBI Taxonomy" id="37658"/>
    <lineage>
        <taxon>Bacteria</taxon>
        <taxon>Bacillati</taxon>
        <taxon>Bacillota</taxon>
        <taxon>Clostridia</taxon>
        <taxon>Lachnospirales</taxon>
        <taxon>Lachnospiraceae</taxon>
        <taxon>Anaeromicropila</taxon>
    </lineage>
</organism>
<dbReference type="Gene3D" id="3.40.50.720">
    <property type="entry name" value="NAD(P)-binding Rossmann-like Domain"/>
    <property type="match status" value="3"/>
</dbReference>
<dbReference type="Gene3D" id="3.30.70.3290">
    <property type="match status" value="1"/>
</dbReference>
<dbReference type="InterPro" id="IPR006162">
    <property type="entry name" value="Ppantetheine_attach_site"/>
</dbReference>
<dbReference type="InterPro" id="IPR014030">
    <property type="entry name" value="Ketoacyl_synth_N"/>
</dbReference>
<dbReference type="Gene3D" id="1.10.1200.10">
    <property type="entry name" value="ACP-like"/>
    <property type="match status" value="4"/>
</dbReference>
<dbReference type="PROSITE" id="PS00012">
    <property type="entry name" value="PHOSPHOPANTETHEINE"/>
    <property type="match status" value="1"/>
</dbReference>
<dbReference type="PROSITE" id="PS52004">
    <property type="entry name" value="KS3_2"/>
    <property type="match status" value="3"/>
</dbReference>
<proteinExistence type="predicted"/>
<evidence type="ECO:0000256" key="8">
    <source>
        <dbReference type="ARBA" id="ARBA00022737"/>
    </source>
</evidence>
<dbReference type="InterPro" id="IPR020807">
    <property type="entry name" value="PKS_DH"/>
</dbReference>
<dbReference type="PANTHER" id="PTHR43775:SF37">
    <property type="entry name" value="SI:DKEY-61P9.11"/>
    <property type="match status" value="1"/>
</dbReference>
<feature type="domain" description="Ketosynthase family 3 (KS3)" evidence="11">
    <location>
        <begin position="3992"/>
        <end position="4424"/>
    </location>
</feature>
<dbReference type="Pfam" id="PF00109">
    <property type="entry name" value="ketoacyl-synt"/>
    <property type="match status" value="3"/>
</dbReference>
<feature type="active site" description="Proton acceptor; for dehydratase activity" evidence="9">
    <location>
        <position position="3162"/>
    </location>
</feature>
<comment type="pathway">
    <text evidence="3">Antibiotic biosynthesis; bacillaene biosynthesis.</text>
</comment>
<dbReference type="InterPro" id="IPR032821">
    <property type="entry name" value="PKS_assoc"/>
</dbReference>
<evidence type="ECO:0000256" key="7">
    <source>
        <dbReference type="ARBA" id="ARBA00022679"/>
    </source>
</evidence>
<feature type="domain" description="Carrier" evidence="10">
    <location>
        <begin position="307"/>
        <end position="384"/>
    </location>
</feature>
<feature type="region of interest" description="N-terminal hotdog fold" evidence="9">
    <location>
        <begin position="1663"/>
        <end position="1788"/>
    </location>
</feature>
<dbReference type="EMBL" id="FOYZ01000004">
    <property type="protein sequence ID" value="SFR72218.1"/>
    <property type="molecule type" value="Genomic_DNA"/>
</dbReference>
<dbReference type="Pfam" id="PF22336">
    <property type="entry name" value="RhiE-like_linker"/>
    <property type="match status" value="3"/>
</dbReference>
<dbReference type="InterPro" id="IPR014031">
    <property type="entry name" value="Ketoacyl_synth_C"/>
</dbReference>
<feature type="domain" description="PKS/mFAS DH" evidence="12">
    <location>
        <begin position="1663"/>
        <end position="1944"/>
    </location>
</feature>
<evidence type="ECO:0000259" key="11">
    <source>
        <dbReference type="PROSITE" id="PS52004"/>
    </source>
</evidence>
<dbReference type="FunFam" id="3.40.47.10:FF:000019">
    <property type="entry name" value="Polyketide synthase type I"/>
    <property type="match status" value="3"/>
</dbReference>
<dbReference type="CDD" id="cd08953">
    <property type="entry name" value="KR_2_SDR_x"/>
    <property type="match status" value="3"/>
</dbReference>
<dbReference type="InterPro" id="IPR009081">
    <property type="entry name" value="PP-bd_ACP"/>
</dbReference>
<dbReference type="InterPro" id="IPR016039">
    <property type="entry name" value="Thiolase-like"/>
</dbReference>
<comment type="subcellular location">
    <subcellularLocation>
        <location evidence="2">Cytoplasm</location>
    </subcellularLocation>
</comment>
<dbReference type="Pfam" id="PF14765">
    <property type="entry name" value="PS-DH"/>
    <property type="match status" value="3"/>
</dbReference>
<dbReference type="Pfam" id="PF00550">
    <property type="entry name" value="PP-binding"/>
    <property type="match status" value="4"/>
</dbReference>
<dbReference type="SUPFAM" id="SSF51735">
    <property type="entry name" value="NAD(P)-binding Rossmann-fold domains"/>
    <property type="match status" value="3"/>
</dbReference>
<evidence type="ECO:0000256" key="1">
    <source>
        <dbReference type="ARBA" id="ARBA00003299"/>
    </source>
</evidence>
<reference evidence="13 14" key="1">
    <citation type="submission" date="2016-10" db="EMBL/GenBank/DDBJ databases">
        <authorList>
            <person name="de Groot N.N."/>
        </authorList>
    </citation>
    <scope>NUCLEOTIDE SEQUENCE [LARGE SCALE GENOMIC DNA]</scope>
    <source>
        <strain evidence="13 14">743A</strain>
    </source>
</reference>
<dbReference type="InterPro" id="IPR036291">
    <property type="entry name" value="NAD(P)-bd_dom_sf"/>
</dbReference>
<feature type="active site" description="Proton acceptor; for dehydratase activity" evidence="9">
    <location>
        <position position="23"/>
    </location>
</feature>
<dbReference type="InterPro" id="IPR050091">
    <property type="entry name" value="PKS_NRPS_Biosynth_Enz"/>
</dbReference>
<dbReference type="GO" id="GO:0006633">
    <property type="term" value="P:fatty acid biosynthetic process"/>
    <property type="evidence" value="ECO:0007669"/>
    <property type="project" value="TreeGrafter"/>
</dbReference>
<keyword evidence="8" id="KW-0677">Repeat</keyword>
<dbReference type="GO" id="GO:0004312">
    <property type="term" value="F:fatty acid synthase activity"/>
    <property type="evidence" value="ECO:0007669"/>
    <property type="project" value="TreeGrafter"/>
</dbReference>
<feature type="active site" description="Proton donor; for dehydratase activity" evidence="9">
    <location>
        <position position="3327"/>
    </location>
</feature>
<dbReference type="Pfam" id="PF02801">
    <property type="entry name" value="Ketoacyl-synt_C"/>
    <property type="match status" value="3"/>
</dbReference>
<feature type="domain" description="Carrier" evidence="10">
    <location>
        <begin position="2397"/>
        <end position="2473"/>
    </location>
</feature>
<feature type="domain" description="Carrier" evidence="10">
    <location>
        <begin position="413"/>
        <end position="487"/>
    </location>
</feature>
<dbReference type="InterPro" id="IPR054514">
    <property type="entry name" value="RhiE-like_linker"/>
</dbReference>
<evidence type="ECO:0000256" key="9">
    <source>
        <dbReference type="PROSITE-ProRule" id="PRU01363"/>
    </source>
</evidence>
<dbReference type="InterPro" id="IPR049551">
    <property type="entry name" value="PKS_DH_C"/>
</dbReference>
<dbReference type="RefSeq" id="WP_092559879.1">
    <property type="nucleotide sequence ID" value="NZ_FOYZ01000004.1"/>
</dbReference>
<dbReference type="InterPro" id="IPR020806">
    <property type="entry name" value="PKS_PP-bd"/>
</dbReference>
<evidence type="ECO:0000256" key="5">
    <source>
        <dbReference type="ARBA" id="ARBA00022490"/>
    </source>
</evidence>
<feature type="domain" description="Ketosynthase family 3 (KS3)" evidence="11">
    <location>
        <begin position="958"/>
        <end position="1388"/>
    </location>
</feature>
<dbReference type="PROSITE" id="PS52019">
    <property type="entry name" value="PKS_MFAS_DH"/>
    <property type="match status" value="3"/>
</dbReference>
<feature type="active site" description="Proton acceptor; for dehydratase activity" evidence="9">
    <location>
        <position position="1695"/>
    </location>
</feature>
<dbReference type="SUPFAM" id="SSF53901">
    <property type="entry name" value="Thiolase-like"/>
    <property type="match status" value="3"/>
</dbReference>
<comment type="function">
    <text evidence="1">Involved in some intermediate steps for the synthesis of the antibiotic polyketide bacillaene which is involved in secondary metabolism.</text>
</comment>
<dbReference type="GO" id="GO:0071770">
    <property type="term" value="P:DIM/DIP cell wall layer assembly"/>
    <property type="evidence" value="ECO:0007669"/>
    <property type="project" value="TreeGrafter"/>
</dbReference>
<dbReference type="Pfam" id="PF08659">
    <property type="entry name" value="KR"/>
    <property type="match status" value="3"/>
</dbReference>
<dbReference type="GO" id="GO:0005886">
    <property type="term" value="C:plasma membrane"/>
    <property type="evidence" value="ECO:0007669"/>
    <property type="project" value="TreeGrafter"/>
</dbReference>
<dbReference type="InterPro" id="IPR042104">
    <property type="entry name" value="PKS_dehydratase_sf"/>
</dbReference>
<dbReference type="PROSITE" id="PS50075">
    <property type="entry name" value="CARRIER"/>
    <property type="match status" value="3"/>
</dbReference>
<dbReference type="GO" id="GO:0031177">
    <property type="term" value="F:phosphopantetheine binding"/>
    <property type="evidence" value="ECO:0007669"/>
    <property type="project" value="InterPro"/>
</dbReference>
<evidence type="ECO:0000256" key="3">
    <source>
        <dbReference type="ARBA" id="ARBA00004789"/>
    </source>
</evidence>
<protein>
    <submittedName>
        <fullName evidence="13">Acyl transferase domain-containing protein</fullName>
    </submittedName>
</protein>
<evidence type="ECO:0000313" key="14">
    <source>
        <dbReference type="Proteomes" id="UP000199659"/>
    </source>
</evidence>
<feature type="domain" description="Ketosynthase family 3 (KS3)" evidence="11">
    <location>
        <begin position="2523"/>
        <end position="2948"/>
    </location>
</feature>
<sequence length="4872" mass="553391">MPTEKTMTYTQKVTFDNYIVRDHQLYNVRTLPGVTLLDMVYRVSFDYIGSRKLELRNILFKRPVVVSENFCADVYVTLEPKQGYYQVQITSKKVMNNGQINEDIIEHMECLMYQVTEETCAPRGERVLEILNNYTKKWDMDDIYAVARKNDISHYVFMKTLGTVYQKDNQKELMHLHLSDLAEQFREQFYLHPAFLDGSTFSGSTFLLNENGAGPDAPFIPFMIKRFRAHKSLSNEIYVYGENSRENVNYVYNNDVRENDITIFNSDGEVLVEFERIVFKRIREAFLIKKLLGTGIESASTINNKASSREISLHYVCDIISNIINLPIASLDINEGFYDLGLDSADLLKIVKILEKKLEVPLYPTLLFEYSTINRLAGYLHENYKEKLLTSENMNTDLAVEKLESEFIQVNEKMISLYLQKEIGKLLGKDSSSISVEEGFYDLGLDSGELLQIVKILEKTLEVQLYPTLLFEYSTIERLANYLFENYGTKFQVLKKEHTKESKQLDKYDLLLMEPVLLKTDRLADNMTVNKSEQIILFLTEDKLVKDVAHYFKDAKVFVKELGKIEEASKAEEVITSLIVLLKEIVFEMPKNDVVVQIITDLKVGKNFAISLKGVLRTAEKENPRIYGQIIAIENLNTISSDKIARVIAQEYRQYVNRYLAVEYKDASLERYVCYLKEKEIEKTLSNVYKDNGVYVITGGMGGLGLAIARHISQKVNAHIVLLGRRRGSDIESKMQDLRDNGVNAFYFMADVTNPDEVKKVMEQVISQFGFITGIFHCAGVLHDEFLIDKDIKNVSKTLAPKVRGTYNLDLATKDINMDFIVLFSSVSAVIGNIGQVDYAGGNSYMDAFAAARNDKVRLGKRRGKTISINWTLWESEGMSIDNEAEKRLYEMTGLFPMPLNIGLEVLDELLIKVKERAVVFYGDKDKILRVNNIYLNNKADESYNKKSNAIHNEEAGHADIAIIGLSGKYPQANSMDELWNNLKIGKDCITHFPLDRWGTFKTKEEIEKYYQYGGFINNADKFDCMFFNISPRQAEAMDPQVRLFLQTAWEACEDAGFYENRKKQNFKSNSDKCVGVFAGVFWNDYDILAADMSFQGMPTSLGINTASVPNMVSYAMNFHGPSISVNTMCSSSLTAIHLACESLKQGECNFALAGGVNVVTHPHKYMFLKEAQFLSSDGRCRTFGRDGDGYVPGEGVGAVLLTSLERAEREGYHIYGVIKGTALNHGGKTSGTTVPDPVAQSEVIKDALVNAGINPRTISYVEAHGTGTSLGDPIEIQALSSAFKNWTDDKQFCAIGSIKSNIGHGEGAAGISGITKILLQMKYNELVPSLHSETINPYIPIDDTPFQIIQKPKQWNEMILNDEKIPRRAGISSFGANGSNAHIVLEQYQKNNEIVEEDLVSQGYIILLSAKNKERLKIYAQKLLEYISKNKAKQVHNLDECIRKDAAEILSDIIGIDVEEVMEVKNFLGTTIDFYALIRLKSKLSEKYDFEFEDSFITEASSIYEIVENLKLNYSQKLAEHYCLPAMDKQHYNLRDLAYTLQTGREEMEERVAFVVYSKDELASKLNYYINSSSPEEYFTAHISKKGNFNANTIMQSGDQDSKKKLLHMAKSWVNGESVDWSVLYEKKQPNRLSLPTYPFAEERYWISDNFIVEENMKANAEKIYPLIHKNVSTLLEQKYTSVFTKNEFFLSDHRVKGKMTLPGTVYIEMAVEAAMDAMFNDIKKNCCMVIKNITWLKPLAVEEEELVYTCIIPNHDGSVEFEIYNGSEEKTNIYSQGKIILGNNLESPVVNVFDEKYENNSSIYSADECYKLLDDFGVQYGAAHRGIISLSVNEEASISTIKLPSELKENFHAYLMHPSILDAAFQSIIGYLSKMKISGTVLPYSLDEMVFYDSCQINEYAIVKKCSHNNYKFDILLVTQDGKVNVAINGLEVRAFGSKPFVKNEIVILESDWKQVQTKEEEETREFSNHVVVLFNQSNAYARQVEKYLSKGRKAKVINFNAVSEDMGNIFMQYGNFMFEEIHGYFQKQWNGAMLFQVVCMDANQNSLYGSFMGLLKSAQLENPNFLTQYIQFSTMELSEAELAERLLSSSSSKFHALVYQNDTIYVPYLKETVIKKQNKFSWKNNGVYIITGGMGNIGWIFAKEICKCTNRVTLILTGRSEYSEQIEQKIGELEEKAGIIEYRNIDITLSHQVEELIQYTVKKYGKINGILHCAGINRDNFIIKKTREEFEEVLKPKVLGIVNLDEATKELDLDNVILFSSLAAVHGNEGQSDYAFANAFMEQYSRYRNKLVEEGKRCGKTISINWPLWKTDTGMSVNDSVKKEFQKKLGMYEMDQETGIDAFYKAVTLPKEQVTVIYGEKNKVLTTFTKNENIETKIYRQQVSINISDKEKEAVAKFLLQYLKEVVSEVIKLPVQKIDADSEFEQYGIDSIVIMQLTSLLEKKFGPLPKTLFFEYMSVKELAGYFLENHMDKLLEHNNTKQEKCERIFEPDSPGKFEIISKRRNRFTVTDTMQKEINKPLDIAIIGLAGKYPGAENINLFWNNLKNGVDSITEIPKDRWDWHLYYDKDPLKSGTVNSKWGGFINGAADFDPLFFNISPYEAETMDPQERLFLECVYETLEDGGYTRASLSKYKKDELEGNIGVFVGVMYDEYQLFGGNAGVSGSIANRISYYFNFHGPSIAINTMCSSSLTAVHLACMCLEKGECNVAIAGGVNVSIHPNKYNILGKSNFLSSEGRCRSFGKGGDGYVPGEGVGAILLKPLALAVEDGDNIYGVIKGSAINHGGKANGFTVPNVKSQQNVISSAIREAGISPEQISYMEAHGTGTSLGDPIEVQGLTKAFNRNEQDKQFCILGSVKSNIGHCESAAGIAGITKILLQMKYKQIVPSLHSQELNKNIHFESTPFIVPQELMNWEQTEIDCKKQPRYAGISSFGAGGSNAHIIFEEYVSEVREDKEDKNQTYVIILSAKTKESLMKKAEDLLAYLIDNEKQPVDMKNIAYTLQVGREEMEERLGILACSYKNLKEKLEEFISVKKNIPDVYIGNTKMDQPIEKMFVENRDLKITLEKWMQYREYELLLTLWVKGISIEWNKLYCNERPRKVSLPTYPFEKIHCWYAGGKQNVVEGGVEKLYPMIHKNISTLAEQKFSSVFTGKEYFFQDHRVKGTQLLPGAGYIEMALEAMSSSMDENYLIKLNNVIWGKPLMSQDAVKGVNTCIYSCEKNYGFEIYYEDNEKLDIFSQGNIQLCKEVEKTKTNLGQLLNTENYEMIKGESCYDIFSRLGIEYGPAHRVLKELMVKKDCVITSIQLPACIQDEYNRYILHPTVLDAAFQSIIGMFDWNTLQETLLPVSLDELIIFGECESEMWAVVKKDCGNNFKFDIQLVNNDGEIILTANGLTVAYYSGARKEKHPDEIIMLETVWKKEEFKIIYKERTYSEQIVIFLDKDDSFVKKVESELKIQRNARAFSLNSEKLELGDKFTDIGKAVFLEIKACLHNKKKGKILLQVVSMKGESQPLYRSIGSLLKSASFENPDCVTQMIEIEGSHFKELDLAKILVDCSYMNHAEVRYLEDGKYTPQMKEIKNKGNEGKQFKWKDKGVYVITGGLGYLGWMLAEEINKNSKDTVIILTGRSQYSNEIQEKLEYISGNGGIVEYISMNISSRKETEACIQYIMKTYGKINGILHCAGISKDNFIIKKSEEEFLNVLEPKIKGLVNLDEAAKDVELDFLVVYSSLSAVHGNQGQSDYAYANAFADRYTAYRNELMRQGRRKGKAVAINWSLWKMKSGMSVNEDVKNELRDNFGIVEIEPEEGLNAFYQILGVEKEEVTVIKGNRIKVLNSFCKNDIEDSKVKEKVVQKTVTKESNIDIAKAKKELYQYLKGILSEVTKLPVDMIEEDCAFDNYGVDSVMIIQMTKNMENKFGLLPKTLFFEYLNICQLAEYFLENHLNKLIRPTQIEEEKEIEQDACTNTEIQIRSRRYNRFSVCDNSGKNKEEALNVAIIGLAGKYPGADNINKFWENLKNGVDSITEIPKERWDWKLYYDEDKKIKDKINSRWGGFINGVADFDPLFFNLSPYEAELLDPQERLFLECVYETLEDSGYTRESLGDYNSGGLEGCVGVFAGVMYDEYQLYGAKELENGRMTGIGGVNSSIANRISYYFNFHGPSMAVNTMCSSSLTAIHLACMSLAKQECDVAIAGGVNVSIHPNKYVSLGTRNFLSSKGKCESFGKGGDGYVPGEGVGAVLLKPLDKAIKDGDNIYGVIKGSALNHGGKVNGFTVPNVRAQKNVISRALRESGIEARQISYIEAHGTGTKLGDPIEIQGLTEAFSKDTEDKQYCTIGSVKSNIGHCESAAGIAGITKILLQMKHKQIAPSLHSEELNENIDFKQTPFCVPQKLKEWEVDHVKQPRYAGISSFGAGGSNAHIIIEEFIPKENMRVEIEQTEYAFVLSAKTQEKLIKKAEDLLEFVKQHKNDSISLADIAYTLQIGRDSFEERFAMIIHTYDELCDKLEAFINGQLNQSDMHIGNIRDEKATVKMFKENQELHDILVIWMENRKYNEILSLWVKGVTFNWNLLYSDVKPKRISLPTYPFERVHCWFSASEIKEGQMENDAAKKYSLLHDNMSTLVLQKFSTTLKGNEFYVENHKESRYLPGTVYLELALEATLYSFEKKIEDGVMVKLQDVVCYQPVIWKDAIKKVYTSIIQNSEEEINYVISETENRDNDNTPVLSSGIIEYYHYEEKIQIDIEALIRRCKLITEELEQHYGKKYIGQNEVISEISIPEFLASTFDKYVIHPFILAKALLSGGILTNKHSLMEIVSIKEVDIMHKFEQKMYSWVQYNNELNTAKDSSLHEFNILLCDGKGMVCAKLNGVVLKNL</sequence>
<dbReference type="InterPro" id="IPR049900">
    <property type="entry name" value="PKS_mFAS_DH"/>
</dbReference>
<keyword evidence="14" id="KW-1185">Reference proteome</keyword>
<dbReference type="OrthoDB" id="1983847at2"/>
<dbReference type="Pfam" id="PF21089">
    <property type="entry name" value="PKS_DH_N"/>
    <property type="match status" value="4"/>
</dbReference>
<name>A0A1I6IZW3_9FIRM</name>
<dbReference type="Gene3D" id="3.10.129.110">
    <property type="entry name" value="Polyketide synthase dehydratase"/>
    <property type="match status" value="4"/>
</dbReference>
<dbReference type="STRING" id="37658.SAMN05661086_01296"/>
<dbReference type="UniPathway" id="UPA01003"/>
<accession>A0A1I6IZW3</accession>
<dbReference type="InterPro" id="IPR020841">
    <property type="entry name" value="PKS_Beta-ketoAc_synthase_dom"/>
</dbReference>
<feature type="region of interest" description="C-terminal hotdog fold" evidence="9">
    <location>
        <begin position="3265"/>
        <end position="3407"/>
    </location>
</feature>
<feature type="domain" description="PKS/mFAS DH" evidence="12">
    <location>
        <begin position="1"/>
        <end position="288"/>
    </location>
</feature>
<evidence type="ECO:0000259" key="10">
    <source>
        <dbReference type="PROSITE" id="PS50075"/>
    </source>
</evidence>
<dbReference type="SMART" id="SM00826">
    <property type="entry name" value="PKS_DH"/>
    <property type="match status" value="1"/>
</dbReference>
<keyword evidence="6" id="KW-0597">Phosphoprotein</keyword>
<gene>
    <name evidence="13" type="ORF">SAMN05661086_01296</name>
</gene>
<dbReference type="SMART" id="SM00825">
    <property type="entry name" value="PKS_KS"/>
    <property type="match status" value="3"/>
</dbReference>
<dbReference type="InterPro" id="IPR013968">
    <property type="entry name" value="PKS_KR"/>
</dbReference>
<dbReference type="SUPFAM" id="SSF47336">
    <property type="entry name" value="ACP-like"/>
    <property type="match status" value="4"/>
</dbReference>
<keyword evidence="7 13" id="KW-0808">Transferase</keyword>
<dbReference type="CDD" id="cd00833">
    <property type="entry name" value="PKS"/>
    <property type="match status" value="3"/>
</dbReference>
<keyword evidence="4" id="KW-0596">Phosphopantetheine</keyword>
<keyword evidence="5" id="KW-0963">Cytoplasm</keyword>
<evidence type="ECO:0000259" key="12">
    <source>
        <dbReference type="PROSITE" id="PS52019"/>
    </source>
</evidence>
<dbReference type="PANTHER" id="PTHR43775">
    <property type="entry name" value="FATTY ACID SYNTHASE"/>
    <property type="match status" value="1"/>
</dbReference>
<feature type="active site" description="Proton donor; for dehydratase activity" evidence="9">
    <location>
        <position position="197"/>
    </location>
</feature>
<dbReference type="GO" id="GO:0005737">
    <property type="term" value="C:cytoplasm"/>
    <property type="evidence" value="ECO:0007669"/>
    <property type="project" value="UniProtKB-SubCell"/>
</dbReference>
<evidence type="ECO:0000313" key="13">
    <source>
        <dbReference type="EMBL" id="SFR72218.1"/>
    </source>
</evidence>
<dbReference type="InterPro" id="IPR057326">
    <property type="entry name" value="KR_dom"/>
</dbReference>
<feature type="domain" description="PKS/mFAS DH" evidence="12">
    <location>
        <begin position="3130"/>
        <end position="3407"/>
    </location>
</feature>
<feature type="region of interest" description="N-terminal hotdog fold" evidence="9">
    <location>
        <begin position="3130"/>
        <end position="3251"/>
    </location>
</feature>
<feature type="region of interest" description="N-terminal hotdog fold" evidence="9">
    <location>
        <begin position="1"/>
        <end position="119"/>
    </location>
</feature>
<dbReference type="SMART" id="SM01294">
    <property type="entry name" value="PKS_PP_betabranch"/>
    <property type="match status" value="2"/>
</dbReference>
<evidence type="ECO:0000256" key="4">
    <source>
        <dbReference type="ARBA" id="ARBA00022450"/>
    </source>
</evidence>